<evidence type="ECO:0000259" key="1">
    <source>
        <dbReference type="Pfam" id="PF06985"/>
    </source>
</evidence>
<proteinExistence type="predicted"/>
<accession>A0A8H5PX13</accession>
<feature type="domain" description="Heterokaryon incompatibility" evidence="1">
    <location>
        <begin position="296"/>
        <end position="413"/>
    </location>
</feature>
<dbReference type="InterPro" id="IPR052895">
    <property type="entry name" value="HetReg/Transcr_Mod"/>
</dbReference>
<dbReference type="PANTHER" id="PTHR24148:SF81">
    <property type="entry name" value="HETEROKARYON INCOMPATIBILITY DOMAIN-CONTAINING PROTEIN"/>
    <property type="match status" value="1"/>
</dbReference>
<dbReference type="Proteomes" id="UP000546213">
    <property type="component" value="Unassembled WGS sequence"/>
</dbReference>
<dbReference type="Pfam" id="PF06985">
    <property type="entry name" value="HET"/>
    <property type="match status" value="1"/>
</dbReference>
<evidence type="ECO:0000313" key="2">
    <source>
        <dbReference type="EMBL" id="KAF5604199.1"/>
    </source>
</evidence>
<dbReference type="OrthoDB" id="2157530at2759"/>
<comment type="caution">
    <text evidence="2">The sequence shown here is derived from an EMBL/GenBank/DDBJ whole genome shotgun (WGS) entry which is preliminary data.</text>
</comment>
<evidence type="ECO:0000313" key="3">
    <source>
        <dbReference type="Proteomes" id="UP000546213"/>
    </source>
</evidence>
<dbReference type="AlphaFoldDB" id="A0A8H5PX13"/>
<organism evidence="2 3">
    <name type="scientific">Fusarium pseudocircinatum</name>
    <dbReference type="NCBI Taxonomy" id="56676"/>
    <lineage>
        <taxon>Eukaryota</taxon>
        <taxon>Fungi</taxon>
        <taxon>Dikarya</taxon>
        <taxon>Ascomycota</taxon>
        <taxon>Pezizomycotina</taxon>
        <taxon>Sordariomycetes</taxon>
        <taxon>Hypocreomycetidae</taxon>
        <taxon>Hypocreales</taxon>
        <taxon>Nectriaceae</taxon>
        <taxon>Fusarium</taxon>
        <taxon>Fusarium fujikuroi species complex</taxon>
    </lineage>
</organism>
<sequence>MDEPVGRLSDLGKTLPGCRPCGLDWNKCTISIEKVNEGILIHFKMHETIWARKLKGNQGKLQCNLQELQIFRWAVEENKTSASQHLKDYHIVYIAESRYGCLFPHQDGACHEVLEVSSGITKEEIQNLGKLAIQHSMVFLCPVPAILCEETQHRGTEEEICDLATYWPMRQIISAQAVEGIIDVTPVAICHDDPLNNRCTLLYTVGSVAKGLPTTIRINQSLGELATTIGYIEWKGRNNPATALHASWADNLSHAIQPAVLQCRDRKALTQPTRLYNAHSKNRELLTEVQTEPPQYLALSYCWKEWPEKEDNALTVELEKISRKLAIQYFWIDRRCIDQNDESDKAREIPRMRDYYEGASACVVLTGSTVETFKCLPSNGAIVSAYQQIMLNASPLRSLFRSQWPSRIWTLQEALMSRQVIYSVQDQLIDGDYISELISYIETLSEYYDPSNMDDPEWVGGYASYGWNAKSTSIVYPRQLRIREGTKNFTLLRTVFGGEQQYQEIKSGGGIAVPFEEALVMTSDRYAAREEDYVYGILGITLGGRDIKIEYDLGWHAMLSKLKQAGMITEMQLASGSVNQLPGMSWLPGYTHGQGLFRHVERLATFLHRPQLTWNEHGAIVVGAAFEWIEADFDNQGKLTNRGMPCRVTDGKIQFPGVPGLVARVRILKSYGLGPWFLSHTHIMLCRDIEKSTSATVAIKVIGDIAGGAVAREDGYVLEIKEWLEGDPSMLKERSWLVGSAPP</sequence>
<dbReference type="EMBL" id="JAAOAS010000018">
    <property type="protein sequence ID" value="KAF5604199.1"/>
    <property type="molecule type" value="Genomic_DNA"/>
</dbReference>
<name>A0A8H5PX13_9HYPO</name>
<protein>
    <submittedName>
        <fullName evidence="2">Het domain-containing protein</fullName>
    </submittedName>
</protein>
<reference evidence="2 3" key="1">
    <citation type="submission" date="2020-05" db="EMBL/GenBank/DDBJ databases">
        <title>Identification and distribution of gene clusters putatively required for synthesis of sphingolipid metabolism inhibitors in phylogenetically diverse species of the filamentous fungus Fusarium.</title>
        <authorList>
            <person name="Kim H.-S."/>
            <person name="Busman M."/>
            <person name="Brown D.W."/>
            <person name="Divon H."/>
            <person name="Uhlig S."/>
            <person name="Proctor R.H."/>
        </authorList>
    </citation>
    <scope>NUCLEOTIDE SEQUENCE [LARGE SCALE GENOMIC DNA]</scope>
    <source>
        <strain evidence="2 3">NRRL 36939</strain>
    </source>
</reference>
<keyword evidence="3" id="KW-1185">Reference proteome</keyword>
<dbReference type="InterPro" id="IPR010730">
    <property type="entry name" value="HET"/>
</dbReference>
<dbReference type="PANTHER" id="PTHR24148">
    <property type="entry name" value="ANKYRIN REPEAT DOMAIN-CONTAINING PROTEIN 39 HOMOLOG-RELATED"/>
    <property type="match status" value="1"/>
</dbReference>
<gene>
    <name evidence="2" type="ORF">FPCIR_948</name>
</gene>